<keyword evidence="1" id="KW-0812">Transmembrane</keyword>
<protein>
    <submittedName>
        <fullName evidence="2">Unannotated protein</fullName>
    </submittedName>
</protein>
<reference evidence="2" key="1">
    <citation type="submission" date="2020-05" db="EMBL/GenBank/DDBJ databases">
        <authorList>
            <person name="Chiriac C."/>
            <person name="Salcher M."/>
            <person name="Ghai R."/>
            <person name="Kavagutti S V."/>
        </authorList>
    </citation>
    <scope>NUCLEOTIDE SEQUENCE</scope>
</reference>
<dbReference type="EMBL" id="CAFBOG010000176">
    <property type="protein sequence ID" value="CAB4990804.1"/>
    <property type="molecule type" value="Genomic_DNA"/>
</dbReference>
<sequence length="49" mass="5397">MSSSNLTETLCIVGAWLVTFGAVGAYGASVIMRGRRLSKIVPPEQRRWM</sequence>
<organism evidence="2">
    <name type="scientific">freshwater metagenome</name>
    <dbReference type="NCBI Taxonomy" id="449393"/>
    <lineage>
        <taxon>unclassified sequences</taxon>
        <taxon>metagenomes</taxon>
        <taxon>ecological metagenomes</taxon>
    </lineage>
</organism>
<keyword evidence="1" id="KW-0472">Membrane</keyword>
<dbReference type="AlphaFoldDB" id="A0A6J7NLI1"/>
<evidence type="ECO:0000256" key="1">
    <source>
        <dbReference type="SAM" id="Phobius"/>
    </source>
</evidence>
<evidence type="ECO:0000313" key="2">
    <source>
        <dbReference type="EMBL" id="CAB4990804.1"/>
    </source>
</evidence>
<keyword evidence="1" id="KW-1133">Transmembrane helix</keyword>
<feature type="transmembrane region" description="Helical" evidence="1">
    <location>
        <begin position="12"/>
        <end position="32"/>
    </location>
</feature>
<proteinExistence type="predicted"/>
<gene>
    <name evidence="2" type="ORF">UFOPK3914_01583</name>
</gene>
<accession>A0A6J7NLI1</accession>
<name>A0A6J7NLI1_9ZZZZ</name>